<protein>
    <submittedName>
        <fullName evidence="1">Uncharacterized protein</fullName>
    </submittedName>
</protein>
<accession>A0A7S4HMK3</accession>
<organism evidence="1">
    <name type="scientific">Odontella aurita</name>
    <dbReference type="NCBI Taxonomy" id="265563"/>
    <lineage>
        <taxon>Eukaryota</taxon>
        <taxon>Sar</taxon>
        <taxon>Stramenopiles</taxon>
        <taxon>Ochrophyta</taxon>
        <taxon>Bacillariophyta</taxon>
        <taxon>Mediophyceae</taxon>
        <taxon>Biddulphiophycidae</taxon>
        <taxon>Eupodiscales</taxon>
        <taxon>Odontellaceae</taxon>
        <taxon>Odontella</taxon>
    </lineage>
</organism>
<gene>
    <name evidence="1" type="ORF">OAUR00152_LOCUS1698</name>
</gene>
<sequence>MVDGFEECRDACEFGTCCWETPAELDGYPSCSSADPDDACAGYEPCDILRATPASHPEAISSRAKKACNTQALGTEAGVLECEDFCAPIMCCFVDLKGAGSDECRNEKKLDGWCGQYGPCQALVHIPKTNAGAGLDDATAKATIEEACSAGFSECLNICSGAECCFVSGQETCSSHGIGEIVCSHYDPCTTLHVTEVLADEDDGLMTVKVPVAPTDLNLICSSPRDDEVAKCYNSCKMAHCCSEDIEVCKVMDPEACQGYTEPCMNAWEGMADEVVVPVASTDLLERVCFVSPGGAQLSPDCRDQCEVAKCCFLPDDECRVYNEEVCEAYSQYCVPAWDPINAVPLGPPPEWLGNHCADSNDSKECRDGCLDSVCCGGHESCANWVVSKALCDEYREAGCERSWEWLVVHWGEPGEEGIERISIPDSDPDDLSDLCTSTDPAARKQCDDKCLAAKCCDSHVPECAASNPEACDAYYYPCVTKNSWRGIVQGLVPPIPAYFDEYCGNGVIEQTLSQKNQCQEWCGAANCCYVGVATSCDSDHPELCSAYRNYCQPQWDGINLIEIPFPPTNLAQVCSPLSLSTGMGRMACRDACLPAMCCADAEGGCGEEYSNREMCSQYAPCTMIYVDVQEGGDLTVVIPAPPDNLGDICSAESLATAGGHDHCNATCDEARCCNLSIEQCQVHNPHICEKYEPCQVLYARDENKYAGFVEIPPPPADIGSVCSEDSLLTVQGFTHCEDVCDRARCCEETTEECHVKNPAVCDGYGACSSLVANGGAFDDTDQKTLMKLAEDVNRTCSPSNLFHPQGLSACQHVCNDRLCCFERDDSSEFSCTDRKECVIFAACENLLDYGYIDGGRSSNPENGGTATDSQVDKICESDALATMAGINACFKACSSYLCCFADNEDENCYTNQQETCDKYAACDSLVKTNAEGYARESAVTATCSSANLGTAEGLASCHKICGPHMCCFVQLGQQSNCVSSHGSECMTYGACSVLTDLGGEVVTLGYGDRPPLEEALEAVETSEVETFCSPDSFVANEDNKLSCIDACSRRACCFAEGRGSCYQTDAEWCDEFQACKIVNDYVPVDEQDDLSARDDIKGICKPEALQSSVGLSSCHDVCDPRSCCWKRTDSCGKSEAPDCDVYDGCQNLVDFQMEKQDRTPGIACSKDAIATSDGRAKCKEICDERGCCWVQSAQGNCYEKYSQWCDEYKQCLILGAPTNHPQKEDEEDHPDLTEICSASGIEKDSGQGCKVKCKPRSCCFAKDMKFNCREEMASVCKEYDACKTLFDS</sequence>
<name>A0A7S4HMK3_9STRA</name>
<evidence type="ECO:0000313" key="1">
    <source>
        <dbReference type="EMBL" id="CAE2203491.1"/>
    </source>
</evidence>
<proteinExistence type="predicted"/>
<reference evidence="1" key="1">
    <citation type="submission" date="2021-01" db="EMBL/GenBank/DDBJ databases">
        <authorList>
            <person name="Corre E."/>
            <person name="Pelletier E."/>
            <person name="Niang G."/>
            <person name="Scheremetjew M."/>
            <person name="Finn R."/>
            <person name="Kale V."/>
            <person name="Holt S."/>
            <person name="Cochrane G."/>
            <person name="Meng A."/>
            <person name="Brown T."/>
            <person name="Cohen L."/>
        </authorList>
    </citation>
    <scope>NUCLEOTIDE SEQUENCE</scope>
    <source>
        <strain evidence="1">Isolate 1302-5</strain>
    </source>
</reference>
<dbReference type="EMBL" id="HBKQ01002530">
    <property type="protein sequence ID" value="CAE2203491.1"/>
    <property type="molecule type" value="Transcribed_RNA"/>
</dbReference>